<reference evidence="2" key="1">
    <citation type="submission" date="2016-10" db="EMBL/GenBank/DDBJ databases">
        <authorList>
            <person name="See-Too W.S."/>
        </authorList>
    </citation>
    <scope>NUCLEOTIDE SEQUENCE</scope>
    <source>
        <strain evidence="2">L10.15</strain>
    </source>
</reference>
<proteinExistence type="predicted"/>
<evidence type="ECO:0000256" key="1">
    <source>
        <dbReference type="SAM" id="MobiDB-lite"/>
    </source>
</evidence>
<dbReference type="Proteomes" id="UP000053354">
    <property type="component" value="Chromosome"/>
</dbReference>
<evidence type="ECO:0000313" key="2">
    <source>
        <dbReference type="EMBL" id="ANU27593.1"/>
    </source>
</evidence>
<keyword evidence="3" id="KW-1185">Reference proteome</keyword>
<name>A0A1B1S334_9BACL</name>
<dbReference type="EMBL" id="CP016540">
    <property type="protein sequence ID" value="ANU27593.1"/>
    <property type="molecule type" value="Genomic_DNA"/>
</dbReference>
<feature type="compositionally biased region" description="Basic and acidic residues" evidence="1">
    <location>
        <begin position="10"/>
        <end position="30"/>
    </location>
</feature>
<feature type="region of interest" description="Disordered" evidence="1">
    <location>
        <begin position="1"/>
        <end position="71"/>
    </location>
</feature>
<organism evidence="2 3">
    <name type="scientific">Planococcus versutus</name>
    <dbReference type="NCBI Taxonomy" id="1302659"/>
    <lineage>
        <taxon>Bacteria</taxon>
        <taxon>Bacillati</taxon>
        <taxon>Bacillota</taxon>
        <taxon>Bacilli</taxon>
        <taxon>Bacillales</taxon>
        <taxon>Caryophanaceae</taxon>
        <taxon>Planococcus</taxon>
    </lineage>
</organism>
<dbReference type="STRING" id="1302659.I858_011415"/>
<dbReference type="RefSeq" id="WP_049694677.1">
    <property type="nucleotide sequence ID" value="NZ_CP016540.2"/>
</dbReference>
<gene>
    <name evidence="2" type="ORF">I858_011415</name>
</gene>
<evidence type="ECO:0000313" key="3">
    <source>
        <dbReference type="Proteomes" id="UP000053354"/>
    </source>
</evidence>
<dbReference type="AlphaFoldDB" id="A0A1B1S334"/>
<feature type="compositionally biased region" description="Basic and acidic residues" evidence="1">
    <location>
        <begin position="44"/>
        <end position="56"/>
    </location>
</feature>
<accession>A0A1B1S334</accession>
<protein>
    <submittedName>
        <fullName evidence="2">Uncharacterized protein</fullName>
    </submittedName>
</protein>
<dbReference type="OrthoDB" id="2428497at2"/>
<dbReference type="KEGG" id="pll:I858_011415"/>
<sequence>MTKNNPQGRNMDHQKDDNKSTADKILEKTSEMLSGGDEAWESSGKNEAHDNTDTKTDFQNTPDEGAGDVPTEDKVIRDVKTGEKTVIKNDNKNWSR</sequence>